<keyword evidence="4" id="KW-1134">Transmembrane beta strand</keyword>
<protein>
    <submittedName>
        <fullName evidence="18">Sugar ABC transporter substrate-binding protein</fullName>
    </submittedName>
</protein>
<dbReference type="EMBL" id="BMJJ01000010">
    <property type="protein sequence ID" value="GGD31930.1"/>
    <property type="molecule type" value="Genomic_DNA"/>
</dbReference>
<accession>A0A917DDS7</accession>
<evidence type="ECO:0000313" key="18">
    <source>
        <dbReference type="EMBL" id="GGD31930.1"/>
    </source>
</evidence>
<keyword evidence="14" id="KW-0449">Lipoprotein</keyword>
<evidence type="ECO:0000256" key="12">
    <source>
        <dbReference type="ARBA" id="ARBA00023139"/>
    </source>
</evidence>
<dbReference type="AlphaFoldDB" id="A0A917DDS7"/>
<evidence type="ECO:0000256" key="9">
    <source>
        <dbReference type="ARBA" id="ARBA00023065"/>
    </source>
</evidence>
<keyword evidence="19" id="KW-1185">Reference proteome</keyword>
<dbReference type="Gene3D" id="3.30.1950.10">
    <property type="entry name" value="wza like domain"/>
    <property type="match status" value="1"/>
</dbReference>
<name>A0A917DDS7_9HYPH</name>
<dbReference type="RefSeq" id="WP_188853841.1">
    <property type="nucleotide sequence ID" value="NZ_BMJJ01000010.1"/>
</dbReference>
<evidence type="ECO:0000259" key="16">
    <source>
        <dbReference type="Pfam" id="PF02563"/>
    </source>
</evidence>
<comment type="similarity">
    <text evidence="2">Belongs to the BexD/CtrA/VexA family.</text>
</comment>
<evidence type="ECO:0000259" key="17">
    <source>
        <dbReference type="Pfam" id="PF22461"/>
    </source>
</evidence>
<evidence type="ECO:0000256" key="3">
    <source>
        <dbReference type="ARBA" id="ARBA00022448"/>
    </source>
</evidence>
<evidence type="ECO:0000256" key="1">
    <source>
        <dbReference type="ARBA" id="ARBA00004571"/>
    </source>
</evidence>
<dbReference type="GO" id="GO:0006811">
    <property type="term" value="P:monoatomic ion transport"/>
    <property type="evidence" value="ECO:0007669"/>
    <property type="project" value="UniProtKB-KW"/>
</dbReference>
<keyword evidence="3" id="KW-0813">Transport</keyword>
<evidence type="ECO:0000256" key="14">
    <source>
        <dbReference type="ARBA" id="ARBA00023288"/>
    </source>
</evidence>
<comment type="subcellular location">
    <subcellularLocation>
        <location evidence="1">Cell outer membrane</location>
        <topology evidence="1">Multi-pass membrane protein</topology>
    </subcellularLocation>
</comment>
<evidence type="ECO:0000256" key="10">
    <source>
        <dbReference type="ARBA" id="ARBA00023114"/>
    </source>
</evidence>
<evidence type="ECO:0000256" key="2">
    <source>
        <dbReference type="ARBA" id="ARBA00009450"/>
    </source>
</evidence>
<dbReference type="Pfam" id="PF02563">
    <property type="entry name" value="Poly_export"/>
    <property type="match status" value="1"/>
</dbReference>
<keyword evidence="13" id="KW-0998">Cell outer membrane</keyword>
<gene>
    <name evidence="18" type="primary">pssN</name>
    <name evidence="18" type="ORF">GCM10011335_38740</name>
</gene>
<dbReference type="GO" id="GO:0009279">
    <property type="term" value="C:cell outer membrane"/>
    <property type="evidence" value="ECO:0007669"/>
    <property type="project" value="UniProtKB-SubCell"/>
</dbReference>
<dbReference type="InterPro" id="IPR054765">
    <property type="entry name" value="SLBB_dom"/>
</dbReference>
<keyword evidence="11" id="KW-0472">Membrane</keyword>
<evidence type="ECO:0000256" key="15">
    <source>
        <dbReference type="SAM" id="SignalP"/>
    </source>
</evidence>
<sequence length="395" mass="41889">MRMLSKLAPGMLSLALLSGCAALPKDGPDDRTIRREASLTIASPRVAYGYALVNISDKILEFVGSNRGKDVFKGFGGGRGGAPEITLGVGDVIQITVYESQSGGLFIPAEAGSRPGNFVTFPAQTIGRSGFITVPYAGAVKAVGRSQSDIEADIVSRLVDRAIEPQVTLSVVNQQAANASVVGSVNNPNAMIVRPGGDTVLDMIARAGGLKGEAYDSFVTLQRGGKARTVSFNTLVKDPKENIYVAPGDTLYVYSEAKVFQGFGASGQVGRFPFGQEKLSLVDAVGLAGGLLDDRADPGAVFVYRMEDVAVLQQMGVDVSHLSRSGEKSSTAKIPTIYQANFRRPEIYFLAQRFFMQPGDVLYVSNADAVELSKAMKMLDNITAPVTSTVSTVRN</sequence>
<evidence type="ECO:0000256" key="11">
    <source>
        <dbReference type="ARBA" id="ARBA00023136"/>
    </source>
</evidence>
<keyword evidence="10" id="KW-0626">Porin</keyword>
<dbReference type="PANTHER" id="PTHR33619:SF3">
    <property type="entry name" value="POLYSACCHARIDE EXPORT PROTEIN GFCE-RELATED"/>
    <property type="match status" value="1"/>
</dbReference>
<reference evidence="18" key="1">
    <citation type="journal article" date="2014" name="Int. J. Syst. Evol. Microbiol.">
        <title>Complete genome sequence of Corynebacterium casei LMG S-19264T (=DSM 44701T), isolated from a smear-ripened cheese.</title>
        <authorList>
            <consortium name="US DOE Joint Genome Institute (JGI-PGF)"/>
            <person name="Walter F."/>
            <person name="Albersmeier A."/>
            <person name="Kalinowski J."/>
            <person name="Ruckert C."/>
        </authorList>
    </citation>
    <scope>NUCLEOTIDE SEQUENCE</scope>
    <source>
        <strain evidence="18">CGMCC 1.15493</strain>
    </source>
</reference>
<dbReference type="Proteomes" id="UP000613160">
    <property type="component" value="Unassembled WGS sequence"/>
</dbReference>
<evidence type="ECO:0000256" key="7">
    <source>
        <dbReference type="ARBA" id="ARBA00022729"/>
    </source>
</evidence>
<dbReference type="GO" id="GO:0015159">
    <property type="term" value="F:polysaccharide transmembrane transporter activity"/>
    <property type="evidence" value="ECO:0007669"/>
    <property type="project" value="InterPro"/>
</dbReference>
<dbReference type="Gene3D" id="3.10.560.10">
    <property type="entry name" value="Outer membrane lipoprotein wza domain like"/>
    <property type="match status" value="2"/>
</dbReference>
<keyword evidence="8" id="KW-0625">Polysaccharide transport</keyword>
<dbReference type="GO" id="GO:0015288">
    <property type="term" value="F:porin activity"/>
    <property type="evidence" value="ECO:0007669"/>
    <property type="project" value="UniProtKB-KW"/>
</dbReference>
<dbReference type="GO" id="GO:0046930">
    <property type="term" value="C:pore complex"/>
    <property type="evidence" value="ECO:0007669"/>
    <property type="project" value="UniProtKB-KW"/>
</dbReference>
<evidence type="ECO:0000256" key="8">
    <source>
        <dbReference type="ARBA" id="ARBA00023047"/>
    </source>
</evidence>
<feature type="chain" id="PRO_5038123515" evidence="15">
    <location>
        <begin position="22"/>
        <end position="395"/>
    </location>
</feature>
<reference evidence="18" key="2">
    <citation type="submission" date="2020-09" db="EMBL/GenBank/DDBJ databases">
        <authorList>
            <person name="Sun Q."/>
            <person name="Zhou Y."/>
        </authorList>
    </citation>
    <scope>NUCLEOTIDE SEQUENCE</scope>
    <source>
        <strain evidence="18">CGMCC 1.15493</strain>
    </source>
</reference>
<feature type="domain" description="SLBB" evidence="17">
    <location>
        <begin position="179"/>
        <end position="253"/>
    </location>
</feature>
<dbReference type="InterPro" id="IPR003715">
    <property type="entry name" value="Poly_export_N"/>
</dbReference>
<dbReference type="PROSITE" id="PS51257">
    <property type="entry name" value="PROKAR_LIPOPROTEIN"/>
    <property type="match status" value="1"/>
</dbReference>
<evidence type="ECO:0000313" key="19">
    <source>
        <dbReference type="Proteomes" id="UP000613160"/>
    </source>
</evidence>
<evidence type="ECO:0000256" key="13">
    <source>
        <dbReference type="ARBA" id="ARBA00023237"/>
    </source>
</evidence>
<keyword evidence="12" id="KW-0564">Palmitate</keyword>
<keyword evidence="6" id="KW-0812">Transmembrane</keyword>
<evidence type="ECO:0000256" key="4">
    <source>
        <dbReference type="ARBA" id="ARBA00022452"/>
    </source>
</evidence>
<dbReference type="Pfam" id="PF22461">
    <property type="entry name" value="SLBB_2"/>
    <property type="match status" value="1"/>
</dbReference>
<comment type="caution">
    <text evidence="18">The sequence shown here is derived from an EMBL/GenBank/DDBJ whole genome shotgun (WGS) entry which is preliminary data.</text>
</comment>
<feature type="domain" description="Polysaccharide export protein N-terminal" evidence="16">
    <location>
        <begin position="83"/>
        <end position="171"/>
    </location>
</feature>
<evidence type="ECO:0000256" key="6">
    <source>
        <dbReference type="ARBA" id="ARBA00022692"/>
    </source>
</evidence>
<dbReference type="PANTHER" id="PTHR33619">
    <property type="entry name" value="POLYSACCHARIDE EXPORT PROTEIN GFCE-RELATED"/>
    <property type="match status" value="1"/>
</dbReference>
<keyword evidence="7 15" id="KW-0732">Signal</keyword>
<keyword evidence="5" id="KW-0762">Sugar transport</keyword>
<dbReference type="InterPro" id="IPR049712">
    <property type="entry name" value="Poly_export"/>
</dbReference>
<proteinExistence type="inferred from homology"/>
<feature type="signal peptide" evidence="15">
    <location>
        <begin position="1"/>
        <end position="21"/>
    </location>
</feature>
<keyword evidence="9" id="KW-0406">Ion transport</keyword>
<organism evidence="18 19">
    <name type="scientific">Aureimonas glaciei</name>
    <dbReference type="NCBI Taxonomy" id="1776957"/>
    <lineage>
        <taxon>Bacteria</taxon>
        <taxon>Pseudomonadati</taxon>
        <taxon>Pseudomonadota</taxon>
        <taxon>Alphaproteobacteria</taxon>
        <taxon>Hyphomicrobiales</taxon>
        <taxon>Aurantimonadaceae</taxon>
        <taxon>Aureimonas</taxon>
    </lineage>
</organism>
<evidence type="ECO:0000256" key="5">
    <source>
        <dbReference type="ARBA" id="ARBA00022597"/>
    </source>
</evidence>